<feature type="transmembrane region" description="Helical" evidence="10">
    <location>
        <begin position="99"/>
        <end position="119"/>
    </location>
</feature>
<keyword evidence="2" id="KW-0813">Transport</keyword>
<dbReference type="InterPro" id="IPR050222">
    <property type="entry name" value="MATE_MdtK"/>
</dbReference>
<evidence type="ECO:0000256" key="2">
    <source>
        <dbReference type="ARBA" id="ARBA00022448"/>
    </source>
</evidence>
<dbReference type="PANTHER" id="PTHR43298">
    <property type="entry name" value="MULTIDRUG RESISTANCE PROTEIN NORM-RELATED"/>
    <property type="match status" value="1"/>
</dbReference>
<dbReference type="GO" id="GO:0006811">
    <property type="term" value="P:monoatomic ion transport"/>
    <property type="evidence" value="ECO:0007669"/>
    <property type="project" value="UniProtKB-KW"/>
</dbReference>
<proteinExistence type="predicted"/>
<name>A0AAU6Q538_9DEIO</name>
<feature type="transmembrane region" description="Helical" evidence="10">
    <location>
        <begin position="397"/>
        <end position="418"/>
    </location>
</feature>
<evidence type="ECO:0000256" key="1">
    <source>
        <dbReference type="ARBA" id="ARBA00004651"/>
    </source>
</evidence>
<keyword evidence="8 10" id="KW-0472">Membrane</keyword>
<dbReference type="GO" id="GO:0042910">
    <property type="term" value="F:xenobiotic transmembrane transporter activity"/>
    <property type="evidence" value="ECO:0007669"/>
    <property type="project" value="InterPro"/>
</dbReference>
<keyword evidence="4" id="KW-1003">Cell membrane</keyword>
<organism evidence="11">
    <name type="scientific">Deinococcus sp. VB142</name>
    <dbReference type="NCBI Taxonomy" id="3112952"/>
    <lineage>
        <taxon>Bacteria</taxon>
        <taxon>Thermotogati</taxon>
        <taxon>Deinococcota</taxon>
        <taxon>Deinococci</taxon>
        <taxon>Deinococcales</taxon>
        <taxon>Deinococcaceae</taxon>
        <taxon>Deinococcus</taxon>
    </lineage>
</organism>
<feature type="transmembrane region" description="Helical" evidence="10">
    <location>
        <begin position="139"/>
        <end position="159"/>
    </location>
</feature>
<dbReference type="PANTHER" id="PTHR43298:SF2">
    <property type="entry name" value="FMN_FAD EXPORTER YEEO-RELATED"/>
    <property type="match status" value="1"/>
</dbReference>
<keyword evidence="5 10" id="KW-0812">Transmembrane</keyword>
<evidence type="ECO:0000256" key="5">
    <source>
        <dbReference type="ARBA" id="ARBA00022692"/>
    </source>
</evidence>
<feature type="transmembrane region" description="Helical" evidence="10">
    <location>
        <begin position="242"/>
        <end position="267"/>
    </location>
</feature>
<evidence type="ECO:0000256" key="10">
    <source>
        <dbReference type="SAM" id="Phobius"/>
    </source>
</evidence>
<feature type="transmembrane region" description="Helical" evidence="10">
    <location>
        <begin position="171"/>
        <end position="193"/>
    </location>
</feature>
<evidence type="ECO:0000256" key="3">
    <source>
        <dbReference type="ARBA" id="ARBA00022449"/>
    </source>
</evidence>
<dbReference type="GO" id="GO:0005886">
    <property type="term" value="C:plasma membrane"/>
    <property type="evidence" value="ECO:0007669"/>
    <property type="project" value="UniProtKB-SubCell"/>
</dbReference>
<reference evidence="11" key="1">
    <citation type="submission" date="2024-03" db="EMBL/GenBank/DDBJ databases">
        <title>Deinococcus weizhi sp. nov., isolated from human skin.</title>
        <authorList>
            <person name="Wei Z."/>
            <person name="Tian F."/>
            <person name="Yang C."/>
            <person name="Xin L.T."/>
            <person name="Wen Z.J."/>
            <person name="Lan K.C."/>
            <person name="Yu L."/>
            <person name="Zhe W."/>
            <person name="Dan F.D."/>
            <person name="Jun W."/>
            <person name="Rui Z."/>
            <person name="Yong X.J."/>
            <person name="Ting Y."/>
            <person name="Wei X."/>
            <person name="Xu Z.G."/>
            <person name="Xin Z."/>
            <person name="Dong F.G."/>
            <person name="Ni X.M."/>
            <person name="Zheng M.G."/>
            <person name="Chun Y."/>
            <person name="Qian W.X."/>
        </authorList>
    </citation>
    <scope>NUCLEOTIDE SEQUENCE</scope>
    <source>
        <strain evidence="11">VB142</strain>
    </source>
</reference>
<feature type="transmembrane region" description="Helical" evidence="10">
    <location>
        <begin position="329"/>
        <end position="352"/>
    </location>
</feature>
<comment type="subcellular location">
    <subcellularLocation>
        <location evidence="1">Cell membrane</location>
        <topology evidence="1">Multi-pass membrane protein</topology>
    </subcellularLocation>
</comment>
<evidence type="ECO:0000256" key="9">
    <source>
        <dbReference type="ARBA" id="ARBA00031636"/>
    </source>
</evidence>
<evidence type="ECO:0000256" key="6">
    <source>
        <dbReference type="ARBA" id="ARBA00022989"/>
    </source>
</evidence>
<dbReference type="InterPro" id="IPR048279">
    <property type="entry name" value="MdtK-like"/>
</dbReference>
<dbReference type="GO" id="GO:0015297">
    <property type="term" value="F:antiporter activity"/>
    <property type="evidence" value="ECO:0007669"/>
    <property type="project" value="UniProtKB-KW"/>
</dbReference>
<dbReference type="PIRSF" id="PIRSF006603">
    <property type="entry name" value="DinF"/>
    <property type="match status" value="1"/>
</dbReference>
<keyword evidence="7" id="KW-0406">Ion transport</keyword>
<evidence type="ECO:0000256" key="7">
    <source>
        <dbReference type="ARBA" id="ARBA00023065"/>
    </source>
</evidence>
<gene>
    <name evidence="11" type="ORF">WDJ50_04490</name>
</gene>
<evidence type="ECO:0000313" key="11">
    <source>
        <dbReference type="EMBL" id="WYF45391.1"/>
    </source>
</evidence>
<dbReference type="NCBIfam" id="TIGR00797">
    <property type="entry name" value="matE"/>
    <property type="match status" value="1"/>
</dbReference>
<dbReference type="Pfam" id="PF01554">
    <property type="entry name" value="MatE"/>
    <property type="match status" value="2"/>
</dbReference>
<feature type="transmembrane region" description="Helical" evidence="10">
    <location>
        <begin position="199"/>
        <end position="221"/>
    </location>
</feature>
<feature type="transmembrane region" description="Helical" evidence="10">
    <location>
        <begin position="25"/>
        <end position="46"/>
    </location>
</feature>
<feature type="transmembrane region" description="Helical" evidence="10">
    <location>
        <begin position="66"/>
        <end position="87"/>
    </location>
</feature>
<dbReference type="AlphaFoldDB" id="A0AAU6Q538"/>
<dbReference type="RefSeq" id="WP_339096621.1">
    <property type="nucleotide sequence ID" value="NZ_CP149782.1"/>
</dbReference>
<accession>A0AAU6Q538</accession>
<protein>
    <recommendedName>
        <fullName evidence="9">Multidrug-efflux transporter</fullName>
    </recommendedName>
</protein>
<keyword evidence="3" id="KW-0050">Antiport</keyword>
<keyword evidence="6 10" id="KW-1133">Transmembrane helix</keyword>
<sequence length="467" mass="48252">MSAPSPSESFQSSPPRTPNREIAELAIPVSLEMVIQLVLTFINQMIVGRLGEVAVAAVGLSGSLSFLFFVTLGAIGSGTSILIARRFGAGDTAGVNHTLSVTVVLSLVLGAVLTAPTMLGSGAILRLAGGAPDVTEAAIPYLRVVMLTLVPGMLGWVLTGALRSLGRTRTPLVATILTVLLEVVLAYALVFGFGPLPKLGLVGAAWAILFANVFKALFLAYQIYGPRHLAAFALPRGGWGSITGPLFAISAPLAFTEFAWSLGGFLYNAVFARVGTAALAAAGIAGTLEGIFIVASFGLMSAATVLIGRSLGAGDGAGARAWLGRISRLGLVTGLGFGVLFAVSGLLVPSLFPKVGAEVHHIALVGILINAATQVFKVRNMIVGGGVLPGVGDGKGVIVGDVVGAFVVGLPLAIYLGLYTPLGVWGVFLARSLEEVTKALIFEWRRRQVNWDKLAQEHKGKEVAAAH</sequence>
<evidence type="ECO:0000256" key="8">
    <source>
        <dbReference type="ARBA" id="ARBA00023136"/>
    </source>
</evidence>
<feature type="transmembrane region" description="Helical" evidence="10">
    <location>
        <begin position="279"/>
        <end position="308"/>
    </location>
</feature>
<dbReference type="InterPro" id="IPR002528">
    <property type="entry name" value="MATE_fam"/>
</dbReference>
<dbReference type="EMBL" id="CP149782">
    <property type="protein sequence ID" value="WYF45391.1"/>
    <property type="molecule type" value="Genomic_DNA"/>
</dbReference>
<evidence type="ECO:0000256" key="4">
    <source>
        <dbReference type="ARBA" id="ARBA00022475"/>
    </source>
</evidence>